<dbReference type="GO" id="GO:0030282">
    <property type="term" value="P:bone mineralization"/>
    <property type="evidence" value="ECO:0000318"/>
    <property type="project" value="GO_Central"/>
</dbReference>
<keyword evidence="7 15" id="KW-0479">Metal-binding</keyword>
<dbReference type="GO" id="GO:0098552">
    <property type="term" value="C:side of membrane"/>
    <property type="evidence" value="ECO:0007669"/>
    <property type="project" value="UniProtKB-KW"/>
</dbReference>
<evidence type="ECO:0000256" key="4">
    <source>
        <dbReference type="ARBA" id="ARBA00012647"/>
    </source>
</evidence>
<dbReference type="Proteomes" id="UP000018468">
    <property type="component" value="Linkage group LG25"/>
</dbReference>
<dbReference type="FunCoup" id="W5M6U5">
    <property type="interactions" value="102"/>
</dbReference>
<feature type="binding site" evidence="15">
    <location>
        <position position="408"/>
    </location>
    <ligand>
        <name>Zn(2+)</name>
        <dbReference type="ChEBI" id="CHEBI:29105"/>
        <label>2</label>
    </ligand>
</feature>
<reference evidence="20" key="1">
    <citation type="submission" date="2011-12" db="EMBL/GenBank/DDBJ databases">
        <title>The Draft Genome of Lepisosteus oculatus.</title>
        <authorList>
            <consortium name="The Broad Institute Genome Assembly &amp; Analysis Group"/>
            <consortium name="Computational R&amp;D Group"/>
            <consortium name="and Sequencing Platform"/>
            <person name="Di Palma F."/>
            <person name="Alfoldi J."/>
            <person name="Johnson J."/>
            <person name="Berlin A."/>
            <person name="Gnerre S."/>
            <person name="Jaffe D."/>
            <person name="MacCallum I."/>
            <person name="Young S."/>
            <person name="Walker B.J."/>
            <person name="Lander E.S."/>
            <person name="Lindblad-Toh K."/>
        </authorList>
    </citation>
    <scope>NUCLEOTIDE SEQUENCE [LARGE SCALE GENOMIC DNA]</scope>
</reference>
<dbReference type="InParanoid" id="W5M6U5"/>
<dbReference type="AlphaFoldDB" id="W5M6U5"/>
<evidence type="ECO:0000256" key="13">
    <source>
        <dbReference type="ARBA" id="ARBA00023288"/>
    </source>
</evidence>
<evidence type="ECO:0000256" key="12">
    <source>
        <dbReference type="ARBA" id="ARBA00023180"/>
    </source>
</evidence>
<comment type="similarity">
    <text evidence="2 16">Belongs to the alkaline phosphatase family.</text>
</comment>
<dbReference type="PROSITE" id="PS00123">
    <property type="entry name" value="ALKALINE_PHOSPHATASE"/>
    <property type="match status" value="1"/>
</dbReference>
<feature type="binding site" evidence="15">
    <location>
        <position position="204"/>
    </location>
    <ligand>
        <name>Mg(2+)</name>
        <dbReference type="ChEBI" id="CHEBI:18420"/>
    </ligand>
</feature>
<dbReference type="Gene3D" id="3.40.720.10">
    <property type="entry name" value="Alkaline Phosphatase, subunit A"/>
    <property type="match status" value="1"/>
</dbReference>
<keyword evidence="11" id="KW-0472">Membrane</keyword>
<dbReference type="OMA" id="YQLMHNV"/>
<dbReference type="InterPro" id="IPR018299">
    <property type="entry name" value="Alkaline_phosphatase_AS"/>
</dbReference>
<evidence type="ECO:0000313" key="20">
    <source>
        <dbReference type="Proteomes" id="UP000018468"/>
    </source>
</evidence>
<dbReference type="SUPFAM" id="SSF53649">
    <property type="entry name" value="Alkaline phosphatase-like"/>
    <property type="match status" value="1"/>
</dbReference>
<keyword evidence="18" id="KW-0732">Signal</keyword>
<dbReference type="PANTHER" id="PTHR11596:SF90">
    <property type="entry name" value="ALKALINE PHOSPHATASE"/>
    <property type="match status" value="1"/>
</dbReference>
<organism evidence="19 20">
    <name type="scientific">Lepisosteus oculatus</name>
    <name type="common">Spotted gar</name>
    <dbReference type="NCBI Taxonomy" id="7918"/>
    <lineage>
        <taxon>Eukaryota</taxon>
        <taxon>Metazoa</taxon>
        <taxon>Chordata</taxon>
        <taxon>Craniata</taxon>
        <taxon>Vertebrata</taxon>
        <taxon>Euteleostomi</taxon>
        <taxon>Actinopterygii</taxon>
        <taxon>Neopterygii</taxon>
        <taxon>Holostei</taxon>
        <taxon>Semionotiformes</taxon>
        <taxon>Lepisosteidae</taxon>
        <taxon>Lepisosteus</taxon>
    </lineage>
</organism>
<dbReference type="GeneTree" id="ENSGT00950000183063"/>
<feature type="binding site" evidence="15">
    <location>
        <position position="367"/>
    </location>
    <ligand>
        <name>Zn(2+)</name>
        <dbReference type="ChEBI" id="CHEBI:29105"/>
        <label>2</label>
    </ligand>
</feature>
<dbReference type="EMBL" id="AHAT01009727">
    <property type="status" value="NOT_ANNOTATED_CDS"/>
    <property type="molecule type" value="Genomic_DNA"/>
</dbReference>
<evidence type="ECO:0000256" key="2">
    <source>
        <dbReference type="ARBA" id="ARBA00005984"/>
    </source>
</evidence>
<dbReference type="eggNOG" id="KOG4126">
    <property type="taxonomic scope" value="Eukaryota"/>
</dbReference>
<comment type="subunit">
    <text evidence="3">Homodimer.</text>
</comment>
<accession>W5M6U5</accession>
<feature type="binding site" evidence="15">
    <location>
        <position position="202"/>
    </location>
    <ligand>
        <name>Mg(2+)</name>
        <dbReference type="ChEBI" id="CHEBI:18420"/>
    </ligand>
</feature>
<dbReference type="Ensembl" id="ENSLOCT00000004111.1">
    <property type="protein sequence ID" value="ENSLOCP00000004103.1"/>
    <property type="gene ID" value="ENSLOCG00000003451.1"/>
</dbReference>
<comment type="subcellular location">
    <subcellularLocation>
        <location evidence="1">Cell membrane</location>
        <topology evidence="1">Lipid-anchor</topology>
        <topology evidence="1">GPI-anchor</topology>
    </subcellularLocation>
</comment>
<evidence type="ECO:0000256" key="6">
    <source>
        <dbReference type="ARBA" id="ARBA00022622"/>
    </source>
</evidence>
<comment type="cofactor">
    <cofactor evidence="15">
        <name>Mg(2+)</name>
        <dbReference type="ChEBI" id="CHEBI:18420"/>
    </cofactor>
    <text evidence="15">Binds 1 Mg(2+) ion.</text>
</comment>
<dbReference type="Bgee" id="ENSLOCG00000003451">
    <property type="expression patterns" value="Expressed in camera-type eye and 10 other cell types or tissues"/>
</dbReference>
<dbReference type="Pfam" id="PF00245">
    <property type="entry name" value="Alk_phosphatase"/>
    <property type="match status" value="1"/>
</dbReference>
<keyword evidence="5" id="KW-1003">Cell membrane</keyword>
<feature type="binding site" evidence="15">
    <location>
        <position position="484"/>
    </location>
    <ligand>
        <name>Zn(2+)</name>
        <dbReference type="ChEBI" id="CHEBI:29105"/>
        <label>2</label>
    </ligand>
</feature>
<evidence type="ECO:0000256" key="1">
    <source>
        <dbReference type="ARBA" id="ARBA00004609"/>
    </source>
</evidence>
<sequence>YWICSCPLVLFIRRAVLYVVGTDKTEDRMKLTSVFLCTSLVWVCSGKPEFPEEEKNPRFWNDMAQKTLQKALSLQEHNKNIAKNIILFLGDGMGIPTVTAARILKGQMNGHSGEETELEMDKFPYVALSKTYNTNAQVPDSAGTATAYLCGVKANEGTVGVNAAAVRSQCNTTQGNEVSSILKWAKDAGKSVGIVTTTRINHATPSAAYAHCVDRDWYSDGEMPQDAIEGGCKDIARQLFENIPNIDVIMGGGRKYMYPKNTSDVEYPNERKHSGTRRDGRSLIEEWKNRTSSMNGHYVWNRRQLLSLDPNRVNYLLGLFEPGDMPYELERNKDTDPSLTEMVEIAIKILRRNPRGFYLLVEGGRIDHGHHEGKAKQALHEAVEMDKAIGRAGLLTSEEDTQTVVTADHSHVFTFGGYTHRGNPIFGLAPMMSDIDQKPFTSILYGNGPGYKLVNGGRENVSTTDYNHNDYLAQSAVPLRMETHGGEDVAIFSKGPMAHLLHGVKEQNYIPHVMAYAACIGKNKQHCISGSSGAPSVAFTVFSLTALLTLSVVLC</sequence>
<keyword evidence="8 17" id="KW-0378">Hydrolase</keyword>
<feature type="binding site" evidence="15">
    <location>
        <position position="409"/>
    </location>
    <ligand>
        <name>Zn(2+)</name>
        <dbReference type="ChEBI" id="CHEBI:29105"/>
        <label>2</label>
    </ligand>
</feature>
<dbReference type="SMART" id="SM00098">
    <property type="entry name" value="alkPPc"/>
    <property type="match status" value="1"/>
</dbReference>
<feature type="chain" id="PRO_5004865727" description="Alkaline phosphatase" evidence="18">
    <location>
        <begin position="19"/>
        <end position="555"/>
    </location>
</feature>
<keyword evidence="10 15" id="KW-0460">Magnesium</keyword>
<dbReference type="GO" id="GO:0004035">
    <property type="term" value="F:alkaline phosphatase activity"/>
    <property type="evidence" value="ECO:0000318"/>
    <property type="project" value="GO_Central"/>
</dbReference>
<comment type="catalytic activity">
    <reaction evidence="17">
        <text>a phosphate monoester + H2O = an alcohol + phosphate</text>
        <dbReference type="Rhea" id="RHEA:15017"/>
        <dbReference type="ChEBI" id="CHEBI:15377"/>
        <dbReference type="ChEBI" id="CHEBI:30879"/>
        <dbReference type="ChEBI" id="CHEBI:43474"/>
        <dbReference type="ChEBI" id="CHEBI:67140"/>
        <dbReference type="EC" id="3.1.3.1"/>
    </reaction>
</comment>
<dbReference type="InterPro" id="IPR017850">
    <property type="entry name" value="Alkaline_phosphatase_core_sf"/>
</dbReference>
<dbReference type="HOGENOM" id="CLU_008539_4_0_1"/>
<dbReference type="FunFam" id="3.40.720.10:FF:000008">
    <property type="entry name" value="Alkaline phosphatase"/>
    <property type="match status" value="1"/>
</dbReference>
<evidence type="ECO:0000256" key="8">
    <source>
        <dbReference type="ARBA" id="ARBA00022801"/>
    </source>
</evidence>
<evidence type="ECO:0000256" key="5">
    <source>
        <dbReference type="ARBA" id="ARBA00022475"/>
    </source>
</evidence>
<evidence type="ECO:0000256" key="10">
    <source>
        <dbReference type="ARBA" id="ARBA00022842"/>
    </source>
</evidence>
<dbReference type="GO" id="GO:0009612">
    <property type="term" value="P:response to mechanical stimulus"/>
    <property type="evidence" value="ECO:0007669"/>
    <property type="project" value="Ensembl"/>
</dbReference>
<name>W5M6U5_LEPOC</name>
<keyword evidence="20" id="KW-1185">Reference proteome</keyword>
<keyword evidence="6" id="KW-0336">GPI-anchor</keyword>
<proteinExistence type="inferred from homology"/>
<evidence type="ECO:0000313" key="19">
    <source>
        <dbReference type="Ensembl" id="ENSLOCP00000004103.1"/>
    </source>
</evidence>
<feature type="active site" description="Phosphoserine intermediate" evidence="14">
    <location>
        <position position="141"/>
    </location>
</feature>
<evidence type="ECO:0000256" key="16">
    <source>
        <dbReference type="RuleBase" id="RU003946"/>
    </source>
</evidence>
<dbReference type="GO" id="GO:0005886">
    <property type="term" value="C:plasma membrane"/>
    <property type="evidence" value="ECO:0000318"/>
    <property type="project" value="GO_Central"/>
</dbReference>
<dbReference type="STRING" id="7918.ENSLOCP00000004103"/>
<reference evidence="19" key="2">
    <citation type="submission" date="2025-08" db="UniProtKB">
        <authorList>
            <consortium name="Ensembl"/>
        </authorList>
    </citation>
    <scope>IDENTIFICATION</scope>
</reference>
<evidence type="ECO:0000256" key="14">
    <source>
        <dbReference type="PIRSR" id="PIRSR601952-1"/>
    </source>
</evidence>
<dbReference type="InterPro" id="IPR001952">
    <property type="entry name" value="Alkaline_phosphatase"/>
</dbReference>
<dbReference type="GO" id="GO:0046872">
    <property type="term" value="F:metal ion binding"/>
    <property type="evidence" value="ECO:0007669"/>
    <property type="project" value="UniProtKB-KW"/>
</dbReference>
<evidence type="ECO:0000256" key="9">
    <source>
        <dbReference type="ARBA" id="ARBA00022833"/>
    </source>
</evidence>
<dbReference type="PRINTS" id="PR00113">
    <property type="entry name" value="ALKPHPHTASE"/>
</dbReference>
<evidence type="ECO:0000256" key="18">
    <source>
        <dbReference type="SAM" id="SignalP"/>
    </source>
</evidence>
<feature type="binding site" evidence="15">
    <location>
        <position position="362"/>
    </location>
    <ligand>
        <name>Mg(2+)</name>
        <dbReference type="ChEBI" id="CHEBI:18420"/>
    </ligand>
</feature>
<feature type="binding site" evidence="15">
    <location>
        <position position="91"/>
    </location>
    <ligand>
        <name>Mg(2+)</name>
        <dbReference type="ChEBI" id="CHEBI:18420"/>
    </ligand>
</feature>
<evidence type="ECO:0000256" key="17">
    <source>
        <dbReference type="RuleBase" id="RU003947"/>
    </source>
</evidence>
<evidence type="ECO:0000256" key="7">
    <source>
        <dbReference type="ARBA" id="ARBA00022723"/>
    </source>
</evidence>
<reference evidence="19" key="3">
    <citation type="submission" date="2025-09" db="UniProtKB">
        <authorList>
            <consortium name="Ensembl"/>
        </authorList>
    </citation>
    <scope>IDENTIFICATION</scope>
</reference>
<keyword evidence="13" id="KW-0449">Lipoprotein</keyword>
<feature type="binding site" evidence="15">
    <location>
        <position position="371"/>
    </location>
    <ligand>
        <name>Zn(2+)</name>
        <dbReference type="ChEBI" id="CHEBI:29105"/>
        <label>2</label>
    </ligand>
</feature>
<keyword evidence="9 15" id="KW-0862">Zinc</keyword>
<keyword evidence="12" id="KW-0325">Glycoprotein</keyword>
<dbReference type="PANTHER" id="PTHR11596">
    <property type="entry name" value="ALKALINE PHOSPHATASE"/>
    <property type="match status" value="1"/>
</dbReference>
<feature type="signal peptide" evidence="18">
    <location>
        <begin position="1"/>
        <end position="18"/>
    </location>
</feature>
<feature type="binding site" evidence="15">
    <location>
        <position position="91"/>
    </location>
    <ligand>
        <name>Zn(2+)</name>
        <dbReference type="ChEBI" id="CHEBI:29105"/>
        <label>2</label>
    </ligand>
</feature>
<evidence type="ECO:0000256" key="15">
    <source>
        <dbReference type="PIRSR" id="PIRSR601952-2"/>
    </source>
</evidence>
<evidence type="ECO:0000256" key="3">
    <source>
        <dbReference type="ARBA" id="ARBA00011738"/>
    </source>
</evidence>
<dbReference type="EC" id="3.1.3.1" evidence="4 17"/>
<comment type="cofactor">
    <cofactor evidence="15">
        <name>Zn(2+)</name>
        <dbReference type="ChEBI" id="CHEBI:29105"/>
    </cofactor>
    <text evidence="15">Binds 2 Zn(2+) ions.</text>
</comment>
<dbReference type="CDD" id="cd16012">
    <property type="entry name" value="ALP"/>
    <property type="match status" value="1"/>
</dbReference>
<protein>
    <recommendedName>
        <fullName evidence="4 17">Alkaline phosphatase</fullName>
        <ecNumber evidence="4 17">3.1.3.1</ecNumber>
    </recommendedName>
</protein>
<evidence type="ECO:0000256" key="11">
    <source>
        <dbReference type="ARBA" id="ARBA00023136"/>
    </source>
</evidence>